<proteinExistence type="predicted"/>
<gene>
    <name evidence="1" type="ORF">NDU88_008710</name>
</gene>
<dbReference type="AlphaFoldDB" id="A0AAV7RVG1"/>
<accession>A0AAV7RVG1</accession>
<evidence type="ECO:0000313" key="2">
    <source>
        <dbReference type="Proteomes" id="UP001066276"/>
    </source>
</evidence>
<protein>
    <submittedName>
        <fullName evidence="1">Uncharacterized protein</fullName>
    </submittedName>
</protein>
<organism evidence="1 2">
    <name type="scientific">Pleurodeles waltl</name>
    <name type="common">Iberian ribbed newt</name>
    <dbReference type="NCBI Taxonomy" id="8319"/>
    <lineage>
        <taxon>Eukaryota</taxon>
        <taxon>Metazoa</taxon>
        <taxon>Chordata</taxon>
        <taxon>Craniata</taxon>
        <taxon>Vertebrata</taxon>
        <taxon>Euteleostomi</taxon>
        <taxon>Amphibia</taxon>
        <taxon>Batrachia</taxon>
        <taxon>Caudata</taxon>
        <taxon>Salamandroidea</taxon>
        <taxon>Salamandridae</taxon>
        <taxon>Pleurodelinae</taxon>
        <taxon>Pleurodeles</taxon>
    </lineage>
</organism>
<name>A0AAV7RVG1_PLEWA</name>
<dbReference type="Proteomes" id="UP001066276">
    <property type="component" value="Chromosome 5"/>
</dbReference>
<evidence type="ECO:0000313" key="1">
    <source>
        <dbReference type="EMBL" id="KAJ1155985.1"/>
    </source>
</evidence>
<keyword evidence="2" id="KW-1185">Reference proteome</keyword>
<reference evidence="1" key="1">
    <citation type="journal article" date="2022" name="bioRxiv">
        <title>Sequencing and chromosome-scale assembly of the giantPleurodeles waltlgenome.</title>
        <authorList>
            <person name="Brown T."/>
            <person name="Elewa A."/>
            <person name="Iarovenko S."/>
            <person name="Subramanian E."/>
            <person name="Araus A.J."/>
            <person name="Petzold A."/>
            <person name="Susuki M."/>
            <person name="Suzuki K.-i.T."/>
            <person name="Hayashi T."/>
            <person name="Toyoda A."/>
            <person name="Oliveira C."/>
            <person name="Osipova E."/>
            <person name="Leigh N.D."/>
            <person name="Simon A."/>
            <person name="Yun M.H."/>
        </authorList>
    </citation>
    <scope>NUCLEOTIDE SEQUENCE</scope>
    <source>
        <strain evidence="1">20211129_DDA</strain>
        <tissue evidence="1">Liver</tissue>
    </source>
</reference>
<sequence length="79" mass="8828">MSSSPVLYVQMTGNQEQYEKKVYSGNNNPTRKRLLLGCQAIQLTQNPKSVPGTSASTRLQNLTRTHQRVFMAAVQSLQC</sequence>
<dbReference type="EMBL" id="JANPWB010000009">
    <property type="protein sequence ID" value="KAJ1155985.1"/>
    <property type="molecule type" value="Genomic_DNA"/>
</dbReference>
<comment type="caution">
    <text evidence="1">The sequence shown here is derived from an EMBL/GenBank/DDBJ whole genome shotgun (WGS) entry which is preliminary data.</text>
</comment>